<reference evidence="4" key="2">
    <citation type="submission" date="2015-03" db="UniProtKB">
        <authorList>
            <consortium name="EnsemblPlants"/>
        </authorList>
    </citation>
    <scope>IDENTIFICATION</scope>
</reference>
<dbReference type="InterPro" id="IPR001005">
    <property type="entry name" value="SANT/Myb"/>
</dbReference>
<evidence type="ECO:0000313" key="5">
    <source>
        <dbReference type="Proteomes" id="UP000032141"/>
    </source>
</evidence>
<evidence type="ECO:0000256" key="1">
    <source>
        <dbReference type="SAM" id="MobiDB-lite"/>
    </source>
</evidence>
<dbReference type="AlphaFoldDB" id="A0A0D3D694"/>
<feature type="compositionally biased region" description="Polar residues" evidence="1">
    <location>
        <begin position="240"/>
        <end position="253"/>
    </location>
</feature>
<feature type="region of interest" description="Disordered" evidence="1">
    <location>
        <begin position="138"/>
        <end position="158"/>
    </location>
</feature>
<dbReference type="Gene3D" id="1.10.10.60">
    <property type="entry name" value="Homeodomain-like"/>
    <property type="match status" value="1"/>
</dbReference>
<dbReference type="HOGENOM" id="CLU_012390_5_0_1"/>
<keyword evidence="2" id="KW-0732">Signal</keyword>
<feature type="region of interest" description="Disordered" evidence="1">
    <location>
        <begin position="67"/>
        <end position="100"/>
    </location>
</feature>
<protein>
    <recommendedName>
        <fullName evidence="3">Myb-like domain-containing protein</fullName>
    </recommendedName>
</protein>
<feature type="domain" description="Myb-like" evidence="3">
    <location>
        <begin position="151"/>
        <end position="221"/>
    </location>
</feature>
<organism evidence="4 5">
    <name type="scientific">Brassica oleracea var. oleracea</name>
    <dbReference type="NCBI Taxonomy" id="109376"/>
    <lineage>
        <taxon>Eukaryota</taxon>
        <taxon>Viridiplantae</taxon>
        <taxon>Streptophyta</taxon>
        <taxon>Embryophyta</taxon>
        <taxon>Tracheophyta</taxon>
        <taxon>Spermatophyta</taxon>
        <taxon>Magnoliopsida</taxon>
        <taxon>eudicotyledons</taxon>
        <taxon>Gunneridae</taxon>
        <taxon>Pentapetalae</taxon>
        <taxon>rosids</taxon>
        <taxon>malvids</taxon>
        <taxon>Brassicales</taxon>
        <taxon>Brassicaceae</taxon>
        <taxon>Brassiceae</taxon>
        <taxon>Brassica</taxon>
    </lineage>
</organism>
<keyword evidence="5" id="KW-1185">Reference proteome</keyword>
<sequence length="747" mass="85269">MTRVASLFFLFLFFLLSFFLLSSPTRSKGDFTSSRRIYSTKRCLSRWILSANENGVPLSVPLLDQEKQRDLPGGGSWRGSKSVTVDAQKNNRKDMDSNPYRHNPNFVDLLNSQQDIAFGSYEDSVELSSSQVPFLPTQGKADSDFVGNTPPDRKERRKWTPSDDMLLISSWVNTSKDAVVNNEQKLGAFWSKVAAYFSASQVSGCEHREANNCKHRWHKINEQVCKFCGAYEAATRERSSGQNENDVVKQTQEAQKKRKVDEDGADCSSSQPTETMRPEGVKAAKARGKKTVVEENARKENAVKEFQSMVSLKQQDLVLKDRLSKNMLLDSLISKKEPLDDEEQALKKKLFSDFLKCSHAFHVERVHGSGAVVNDWSREWSCFLSCSCQDSGAVSCLVVVEAVVMFHTFENLIIVNSDQEGEKKTRKKRVFIERNREDGHFRLWNDYFSDAPTYPENLFRRRFRMNKPLFMHIVDRLSNKVQFFRQKKDGLGRLGLSTLQKCTAAIRVLAYGSALDAVDEYLKLGSTTTRLCVEDFVEAIIDLFSDQYLRRTTQDDLQRLLHIGELRGFPGVIGSIDCMHWEWKNCPTAWKGQYARGSGKPTIVLEAVASYDLWIWHAFFGPPDGQALQVNFSVNRRDYHLAYYLTDGIYPKWTTFIQSIPIPQGPKAVLFAERDYHLAYYLTDNIYPKWATFIQSIPIPQGPKAILFAQRQEAVRNDVERAFGVLQARFAIVKNLALSVIDKHIND</sequence>
<evidence type="ECO:0000256" key="2">
    <source>
        <dbReference type="SAM" id="SignalP"/>
    </source>
</evidence>
<feature type="signal peptide" evidence="2">
    <location>
        <begin position="1"/>
        <end position="27"/>
    </location>
</feature>
<dbReference type="PROSITE" id="PS50090">
    <property type="entry name" value="MYB_LIKE"/>
    <property type="match status" value="1"/>
</dbReference>
<evidence type="ECO:0000259" key="3">
    <source>
        <dbReference type="PROSITE" id="PS50090"/>
    </source>
</evidence>
<dbReference type="EnsemblPlants" id="Bo7g048200.1">
    <property type="protein sequence ID" value="Bo7g048200.1"/>
    <property type="gene ID" value="Bo7g048200"/>
</dbReference>
<evidence type="ECO:0000313" key="4">
    <source>
        <dbReference type="EnsemblPlants" id="Bo7g048200.1"/>
    </source>
</evidence>
<feature type="region of interest" description="Disordered" evidence="1">
    <location>
        <begin position="236"/>
        <end position="281"/>
    </location>
</feature>
<proteinExistence type="predicted"/>
<dbReference type="PANTHER" id="PTHR47150">
    <property type="entry name" value="OS12G0169200 PROTEIN"/>
    <property type="match status" value="1"/>
</dbReference>
<dbReference type="InterPro" id="IPR006912">
    <property type="entry name" value="Harbinger_derived_prot"/>
</dbReference>
<dbReference type="Proteomes" id="UP000032141">
    <property type="component" value="Chromosome C7"/>
</dbReference>
<dbReference type="Gramene" id="Bo7g048200.1">
    <property type="protein sequence ID" value="Bo7g048200.1"/>
    <property type="gene ID" value="Bo7g048200"/>
</dbReference>
<dbReference type="Pfam" id="PF04827">
    <property type="entry name" value="Plant_tran"/>
    <property type="match status" value="2"/>
</dbReference>
<dbReference type="PANTHER" id="PTHR47150:SF5">
    <property type="entry name" value="OS07G0546750 PROTEIN"/>
    <property type="match status" value="1"/>
</dbReference>
<feature type="compositionally biased region" description="Polar residues" evidence="1">
    <location>
        <begin position="79"/>
        <end position="88"/>
    </location>
</feature>
<reference evidence="4 5" key="1">
    <citation type="journal article" date="2014" name="Genome Biol.">
        <title>Transcriptome and methylome profiling reveals relics of genome dominance in the mesopolyploid Brassica oleracea.</title>
        <authorList>
            <person name="Parkin I.A."/>
            <person name="Koh C."/>
            <person name="Tang H."/>
            <person name="Robinson S.J."/>
            <person name="Kagale S."/>
            <person name="Clarke W.E."/>
            <person name="Town C.D."/>
            <person name="Nixon J."/>
            <person name="Krishnakumar V."/>
            <person name="Bidwell S.L."/>
            <person name="Denoeud F."/>
            <person name="Belcram H."/>
            <person name="Links M.G."/>
            <person name="Just J."/>
            <person name="Clarke C."/>
            <person name="Bender T."/>
            <person name="Huebert T."/>
            <person name="Mason A.S."/>
            <person name="Pires J.C."/>
            <person name="Barker G."/>
            <person name="Moore J."/>
            <person name="Walley P.G."/>
            <person name="Manoli S."/>
            <person name="Batley J."/>
            <person name="Edwards D."/>
            <person name="Nelson M.N."/>
            <person name="Wang X."/>
            <person name="Paterson A.H."/>
            <person name="King G."/>
            <person name="Bancroft I."/>
            <person name="Chalhoub B."/>
            <person name="Sharpe A.G."/>
        </authorList>
    </citation>
    <scope>NUCLEOTIDE SEQUENCE</scope>
    <source>
        <strain evidence="4 5">cv. TO1000</strain>
    </source>
</reference>
<name>A0A0D3D694_BRAOL</name>
<feature type="chain" id="PRO_5002260030" description="Myb-like domain-containing protein" evidence="2">
    <location>
        <begin position="28"/>
        <end position="747"/>
    </location>
</feature>
<accession>A0A0D3D694</accession>